<feature type="domain" description="Smf/DprA SLOG" evidence="2">
    <location>
        <begin position="80"/>
        <end position="287"/>
    </location>
</feature>
<name>A0ABW0U5P0_9BACI</name>
<reference evidence="4" key="1">
    <citation type="journal article" date="2019" name="Int. J. Syst. Evol. Microbiol.">
        <title>The Global Catalogue of Microorganisms (GCM) 10K type strain sequencing project: providing services to taxonomists for standard genome sequencing and annotation.</title>
        <authorList>
            <consortium name="The Broad Institute Genomics Platform"/>
            <consortium name="The Broad Institute Genome Sequencing Center for Infectious Disease"/>
            <person name="Wu L."/>
            <person name="Ma J."/>
        </authorList>
    </citation>
    <scope>NUCLEOTIDE SEQUENCE [LARGE SCALE GENOMIC DNA]</scope>
    <source>
        <strain evidence="4">CGMCC 1.15790</strain>
    </source>
</reference>
<comment type="similarity">
    <text evidence="1">Belongs to the DprA/Smf family.</text>
</comment>
<comment type="caution">
    <text evidence="3">The sequence shown here is derived from an EMBL/GenBank/DDBJ whole genome shotgun (WGS) entry which is preliminary data.</text>
</comment>
<dbReference type="Pfam" id="PF02481">
    <property type="entry name" value="DNA_processg_A"/>
    <property type="match status" value="1"/>
</dbReference>
<dbReference type="EMBL" id="JBHSPF010000018">
    <property type="protein sequence ID" value="MFC5628070.1"/>
    <property type="molecule type" value="Genomic_DNA"/>
</dbReference>
<sequence>MDRNTALLHLSEAPFMNWKRLNEIYQHDPSFLLPYHLSKQKLLTLLRLTPPEVTKLYHYLHETSPYELEKRYEQTPNLHIVTRFDPIYPDRLQHIYDPPWVLYVSGNLSFLSSPYTLAVVGSRTPTEYGKKAIRTLLPPLIQKQVTIISGVAKGTDTFAHQTAIQWNGTTIGVLGSGFAHMYPRENQALSEHMAKEQLLLSEYPPSTPPRKWQFPMRNRIISGLSDVVFLTEAQERSGSLITAYQALEQGKEVGVLPGSIFSPLSKGTHQLLSEGAFPVWKSEHLYHERWSIFDKNGIK</sequence>
<proteinExistence type="inferred from homology"/>
<gene>
    <name evidence="3" type="primary">dprA</name>
    <name evidence="3" type="ORF">ACFPTR_04075</name>
</gene>
<dbReference type="Gene3D" id="3.40.50.450">
    <property type="match status" value="1"/>
</dbReference>
<dbReference type="InterPro" id="IPR057666">
    <property type="entry name" value="DrpA_SLOG"/>
</dbReference>
<accession>A0ABW0U5P0</accession>
<dbReference type="RefSeq" id="WP_270898017.1">
    <property type="nucleotide sequence ID" value="NZ_JBHSPF010000018.1"/>
</dbReference>
<dbReference type="SUPFAM" id="SSF102405">
    <property type="entry name" value="MCP/YpsA-like"/>
    <property type="match status" value="1"/>
</dbReference>
<evidence type="ECO:0000259" key="2">
    <source>
        <dbReference type="Pfam" id="PF02481"/>
    </source>
</evidence>
<dbReference type="PANTHER" id="PTHR43022">
    <property type="entry name" value="PROTEIN SMF"/>
    <property type="match status" value="1"/>
</dbReference>
<keyword evidence="4" id="KW-1185">Reference proteome</keyword>
<evidence type="ECO:0000313" key="4">
    <source>
        <dbReference type="Proteomes" id="UP001596143"/>
    </source>
</evidence>
<dbReference type="PANTHER" id="PTHR43022:SF1">
    <property type="entry name" value="PROTEIN SMF"/>
    <property type="match status" value="1"/>
</dbReference>
<dbReference type="Proteomes" id="UP001596143">
    <property type="component" value="Unassembled WGS sequence"/>
</dbReference>
<protein>
    <submittedName>
        <fullName evidence="3">DNA-processing protein DprA</fullName>
    </submittedName>
</protein>
<dbReference type="InterPro" id="IPR003488">
    <property type="entry name" value="DprA"/>
</dbReference>
<evidence type="ECO:0000256" key="1">
    <source>
        <dbReference type="ARBA" id="ARBA00006525"/>
    </source>
</evidence>
<evidence type="ECO:0000313" key="3">
    <source>
        <dbReference type="EMBL" id="MFC5628070.1"/>
    </source>
</evidence>
<dbReference type="NCBIfam" id="TIGR00732">
    <property type="entry name" value="dprA"/>
    <property type="match status" value="1"/>
</dbReference>
<organism evidence="3 4">
    <name type="scientific">Aliibacillus thermotolerans</name>
    <dbReference type="NCBI Taxonomy" id="1834418"/>
    <lineage>
        <taxon>Bacteria</taxon>
        <taxon>Bacillati</taxon>
        <taxon>Bacillota</taxon>
        <taxon>Bacilli</taxon>
        <taxon>Bacillales</taxon>
        <taxon>Bacillaceae</taxon>
        <taxon>Aliibacillus</taxon>
    </lineage>
</organism>